<dbReference type="PANTHER" id="PTHR24258">
    <property type="entry name" value="SERINE PROTEASE-RELATED"/>
    <property type="match status" value="1"/>
</dbReference>
<evidence type="ECO:0000313" key="5">
    <source>
        <dbReference type="RefSeq" id="XP_017881078.2"/>
    </source>
</evidence>
<dbReference type="AlphaFoldDB" id="A0AAJ7IZH7"/>
<dbReference type="SMART" id="SM00020">
    <property type="entry name" value="Tryp_SPc"/>
    <property type="match status" value="1"/>
</dbReference>
<dbReference type="Gene3D" id="2.40.10.10">
    <property type="entry name" value="Trypsin-like serine proteases"/>
    <property type="match status" value="1"/>
</dbReference>
<evidence type="ECO:0000313" key="4">
    <source>
        <dbReference type="Proteomes" id="UP000694925"/>
    </source>
</evidence>
<dbReference type="GO" id="GO:0004252">
    <property type="term" value="F:serine-type endopeptidase activity"/>
    <property type="evidence" value="ECO:0007669"/>
    <property type="project" value="InterPro"/>
</dbReference>
<dbReference type="Pfam" id="PF00089">
    <property type="entry name" value="Trypsin"/>
    <property type="match status" value="1"/>
</dbReference>
<organism evidence="4 5">
    <name type="scientific">Ceratina calcarata</name>
    <dbReference type="NCBI Taxonomy" id="156304"/>
    <lineage>
        <taxon>Eukaryota</taxon>
        <taxon>Metazoa</taxon>
        <taxon>Ecdysozoa</taxon>
        <taxon>Arthropoda</taxon>
        <taxon>Hexapoda</taxon>
        <taxon>Insecta</taxon>
        <taxon>Pterygota</taxon>
        <taxon>Neoptera</taxon>
        <taxon>Endopterygota</taxon>
        <taxon>Hymenoptera</taxon>
        <taxon>Apocrita</taxon>
        <taxon>Aculeata</taxon>
        <taxon>Apoidea</taxon>
        <taxon>Anthophila</taxon>
        <taxon>Apidae</taxon>
        <taxon>Ceratina</taxon>
        <taxon>Zadontomerus</taxon>
    </lineage>
</organism>
<keyword evidence="1" id="KW-1015">Disulfide bond</keyword>
<dbReference type="InterPro" id="IPR009003">
    <property type="entry name" value="Peptidase_S1_PA"/>
</dbReference>
<gene>
    <name evidence="5" type="primary">LOC108625520</name>
</gene>
<name>A0AAJ7IZH7_9HYME</name>
<dbReference type="Proteomes" id="UP000694925">
    <property type="component" value="Unplaced"/>
</dbReference>
<dbReference type="GeneID" id="108625520"/>
<evidence type="ECO:0000256" key="2">
    <source>
        <dbReference type="SAM" id="SignalP"/>
    </source>
</evidence>
<evidence type="ECO:0000259" key="3">
    <source>
        <dbReference type="PROSITE" id="PS50240"/>
    </source>
</evidence>
<reference evidence="5" key="1">
    <citation type="submission" date="2025-08" db="UniProtKB">
        <authorList>
            <consortium name="RefSeq"/>
        </authorList>
    </citation>
    <scope>IDENTIFICATION</scope>
    <source>
        <tissue evidence="5">Whole body</tissue>
    </source>
</reference>
<proteinExistence type="predicted"/>
<dbReference type="InterPro" id="IPR001314">
    <property type="entry name" value="Peptidase_S1A"/>
</dbReference>
<dbReference type="RefSeq" id="XP_017881078.2">
    <property type="nucleotide sequence ID" value="XM_018025589.2"/>
</dbReference>
<dbReference type="KEGG" id="ccal:108625520"/>
<keyword evidence="4" id="KW-1185">Reference proteome</keyword>
<dbReference type="FunFam" id="2.40.10.10:FF:000068">
    <property type="entry name" value="transmembrane protease serine 2"/>
    <property type="match status" value="1"/>
</dbReference>
<dbReference type="InterPro" id="IPR001254">
    <property type="entry name" value="Trypsin_dom"/>
</dbReference>
<dbReference type="PANTHER" id="PTHR24258:SF145">
    <property type="entry name" value="SERINE PROTEASE EASTER-LIKE PROTEIN"/>
    <property type="match status" value="1"/>
</dbReference>
<protein>
    <submittedName>
        <fullName evidence="5">Chymotrypsin-like protease CTRL-1</fullName>
    </submittedName>
</protein>
<accession>A0AAJ7IZH7</accession>
<dbReference type="SUPFAM" id="SSF50494">
    <property type="entry name" value="Trypsin-like serine proteases"/>
    <property type="match status" value="1"/>
</dbReference>
<feature type="domain" description="Peptidase S1" evidence="3">
    <location>
        <begin position="111"/>
        <end position="345"/>
    </location>
</feature>
<evidence type="ECO:0000256" key="1">
    <source>
        <dbReference type="ARBA" id="ARBA00023157"/>
    </source>
</evidence>
<feature type="chain" id="PRO_5042519091" evidence="2">
    <location>
        <begin position="23"/>
        <end position="345"/>
    </location>
</feature>
<feature type="signal peptide" evidence="2">
    <location>
        <begin position="1"/>
        <end position="22"/>
    </location>
</feature>
<dbReference type="PRINTS" id="PR00722">
    <property type="entry name" value="CHYMOTRYPSIN"/>
</dbReference>
<sequence>MFFLSTLFYSASILILTDQAEQFFTGTYTVNTIDCPSDKECTFIDHCLAVWNLMNQNQLPIHRFRQAICGYERAKPKVCCDINNNNANPILTRRDGVFARSNSIPKCGRAIAYGDVNSRKMYPFVAKIGFKSNTGEIVYPCSGAILNERTVLTTASCALAKSTRYKLDSVLVGELDDESISNPDAQRLDISYVIKHPNYQSEIFANNIAMLRLNEPIRYAATVQPVCLIRREWYLNTGTTSVLAGWGKTARQTTKPCKQQALTMKILSTDQCTNYYDQGLSVELCAIGNETPCGGYSGSPLLSKHEDTYFLLGLLSYGSDCSVVRNFPSVFVDVQKYIRWIFENC</sequence>
<dbReference type="InterPro" id="IPR043504">
    <property type="entry name" value="Peptidase_S1_PA_chymotrypsin"/>
</dbReference>
<dbReference type="PROSITE" id="PS50240">
    <property type="entry name" value="TRYPSIN_DOM"/>
    <property type="match status" value="1"/>
</dbReference>
<keyword evidence="2" id="KW-0732">Signal</keyword>
<dbReference type="GO" id="GO:0006508">
    <property type="term" value="P:proteolysis"/>
    <property type="evidence" value="ECO:0007669"/>
    <property type="project" value="InterPro"/>
</dbReference>
<dbReference type="CDD" id="cd00190">
    <property type="entry name" value="Tryp_SPc"/>
    <property type="match status" value="1"/>
</dbReference>